<evidence type="ECO:0000313" key="3">
    <source>
        <dbReference type="Proteomes" id="UP000005237"/>
    </source>
</evidence>
<feature type="region of interest" description="Disordered" evidence="1">
    <location>
        <begin position="115"/>
        <end position="135"/>
    </location>
</feature>
<feature type="compositionally biased region" description="Low complexity" evidence="1">
    <location>
        <begin position="119"/>
        <end position="135"/>
    </location>
</feature>
<evidence type="ECO:0000256" key="1">
    <source>
        <dbReference type="SAM" id="MobiDB-lite"/>
    </source>
</evidence>
<reference evidence="3" key="1">
    <citation type="submission" date="2010-08" db="EMBL/GenBank/DDBJ databases">
        <authorList>
            <consortium name="Caenorhabditis japonica Sequencing Consortium"/>
            <person name="Wilson R.K."/>
        </authorList>
    </citation>
    <scope>NUCLEOTIDE SEQUENCE [LARGE SCALE GENOMIC DNA]</scope>
    <source>
        <strain evidence="3">DF5081</strain>
    </source>
</reference>
<dbReference type="AlphaFoldDB" id="A0A8R1HJG0"/>
<dbReference type="EnsemblMetazoa" id="CJA03648.1">
    <property type="protein sequence ID" value="CJA03648.1"/>
    <property type="gene ID" value="WBGene00122852"/>
</dbReference>
<feature type="compositionally biased region" description="Polar residues" evidence="1">
    <location>
        <begin position="29"/>
        <end position="40"/>
    </location>
</feature>
<accession>A0A8R1HJG0</accession>
<feature type="compositionally biased region" description="Low complexity" evidence="1">
    <location>
        <begin position="57"/>
        <end position="66"/>
    </location>
</feature>
<name>A0A8R1HJG0_CAEJA</name>
<keyword evidence="3" id="KW-1185">Reference proteome</keyword>
<proteinExistence type="predicted"/>
<reference evidence="2" key="2">
    <citation type="submission" date="2022-06" db="UniProtKB">
        <authorList>
            <consortium name="EnsemblMetazoa"/>
        </authorList>
    </citation>
    <scope>IDENTIFICATION</scope>
    <source>
        <strain evidence="2">DF5081</strain>
    </source>
</reference>
<feature type="region of interest" description="Disordered" evidence="1">
    <location>
        <begin position="29"/>
        <end position="66"/>
    </location>
</feature>
<organism evidence="2 3">
    <name type="scientific">Caenorhabditis japonica</name>
    <dbReference type="NCBI Taxonomy" id="281687"/>
    <lineage>
        <taxon>Eukaryota</taxon>
        <taxon>Metazoa</taxon>
        <taxon>Ecdysozoa</taxon>
        <taxon>Nematoda</taxon>
        <taxon>Chromadorea</taxon>
        <taxon>Rhabditida</taxon>
        <taxon>Rhabditina</taxon>
        <taxon>Rhabditomorpha</taxon>
        <taxon>Rhabditoidea</taxon>
        <taxon>Rhabditidae</taxon>
        <taxon>Peloderinae</taxon>
        <taxon>Caenorhabditis</taxon>
    </lineage>
</organism>
<dbReference type="Proteomes" id="UP000005237">
    <property type="component" value="Unassembled WGS sequence"/>
</dbReference>
<evidence type="ECO:0000313" key="2">
    <source>
        <dbReference type="EnsemblMetazoa" id="CJA03648.1"/>
    </source>
</evidence>
<sequence>MHTTMEMFRSPPPAALFSTNASAFVAAALQQQQSSPTSNLPVIPSPTDHLGAQPMQTSTSPVTTSSASPPCLPLFLQFPSTSTTTSILMDTVLAAQKLNQQHHPQLGFMVAKQEPQMVGSNNGSRNSPPNSIKVG</sequence>
<protein>
    <submittedName>
        <fullName evidence="2">Uncharacterized protein</fullName>
    </submittedName>
</protein>